<accession>A0A327PJL7</accession>
<dbReference type="InterPro" id="IPR014755">
    <property type="entry name" value="Cu-Rt/internalin_Ig-like"/>
</dbReference>
<feature type="domain" description="SbsA Ig-like" evidence="2">
    <location>
        <begin position="265"/>
        <end position="341"/>
    </location>
</feature>
<dbReference type="Pfam" id="PF13205">
    <property type="entry name" value="Big_5"/>
    <property type="match status" value="1"/>
</dbReference>
<proteinExistence type="predicted"/>
<dbReference type="Gene3D" id="2.60.40.1220">
    <property type="match status" value="1"/>
</dbReference>
<dbReference type="RefSeq" id="WP_111610997.1">
    <property type="nucleotide sequence ID" value="NZ_QLLK01000004.1"/>
</dbReference>
<keyword evidence="4" id="KW-1185">Reference proteome</keyword>
<comment type="caution">
    <text evidence="3">The sequence shown here is derived from an EMBL/GenBank/DDBJ whole genome shotgun (WGS) entry which is preliminary data.</text>
</comment>
<protein>
    <recommendedName>
        <fullName evidence="2">SbsA Ig-like domain-containing protein</fullName>
    </recommendedName>
</protein>
<evidence type="ECO:0000259" key="2">
    <source>
        <dbReference type="Pfam" id="PF13205"/>
    </source>
</evidence>
<gene>
    <name evidence="3" type="ORF">LV83_01587</name>
</gene>
<name>A0A327PJL7_9BACT</name>
<keyword evidence="1" id="KW-0732">Signal</keyword>
<dbReference type="AlphaFoldDB" id="A0A327PJL7"/>
<evidence type="ECO:0000313" key="4">
    <source>
        <dbReference type="Proteomes" id="UP000249610"/>
    </source>
</evidence>
<dbReference type="InterPro" id="IPR032812">
    <property type="entry name" value="SbsA_Ig"/>
</dbReference>
<organism evidence="3 4">
    <name type="scientific">Algoriphagus yeomjeoni</name>
    <dbReference type="NCBI Taxonomy" id="291403"/>
    <lineage>
        <taxon>Bacteria</taxon>
        <taxon>Pseudomonadati</taxon>
        <taxon>Bacteroidota</taxon>
        <taxon>Cytophagia</taxon>
        <taxon>Cytophagales</taxon>
        <taxon>Cyclobacteriaceae</taxon>
        <taxon>Algoriphagus</taxon>
    </lineage>
</organism>
<evidence type="ECO:0000256" key="1">
    <source>
        <dbReference type="ARBA" id="ARBA00022729"/>
    </source>
</evidence>
<reference evidence="3 4" key="1">
    <citation type="submission" date="2018-06" db="EMBL/GenBank/DDBJ databases">
        <title>Genomic Encyclopedia of Archaeal and Bacterial Type Strains, Phase II (KMG-II): from individual species to whole genera.</title>
        <authorList>
            <person name="Goeker M."/>
        </authorList>
    </citation>
    <scope>NUCLEOTIDE SEQUENCE [LARGE SCALE GENOMIC DNA]</scope>
    <source>
        <strain evidence="3 4">DSM 23446</strain>
    </source>
</reference>
<sequence length="368" mass="42108">MMIELIEIRLCGLRNLIFFVVLFQFSCTNETEEAISIVWENDKAVALQLEKLSIYELGNSQIEVRLVQEGNRVPILGELKEEGGMIIFSPLIPFTRGQSYAIYNGDKKLGDVLIPGFDPNDSEHSLVEIYPTQDSVPENLLKLFLKFSKPMREGQSVNYLTLIKGDTDTLSGVFLDLQPELWNEDQTLLTVWLDPGRIKRDLIPNQKMGAPLSKSEKYKLIISSEWKGLNGGVLDRDYSKDFAVVARDSISPAPQEWQLEIPRSASKSPLKVKFEESLDFSLLNEVFKIISHKNQEIDGEWKIGNEEKSIDFTPDSNWNKGKYKVRISSRLEDLAGNNLNRLFETDLEIQTSEQEDSEFQFIEFEVKE</sequence>
<evidence type="ECO:0000313" key="3">
    <source>
        <dbReference type="EMBL" id="RAI91402.1"/>
    </source>
</evidence>
<dbReference type="Proteomes" id="UP000249610">
    <property type="component" value="Unassembled WGS sequence"/>
</dbReference>
<dbReference type="EMBL" id="QLLK01000004">
    <property type="protein sequence ID" value="RAI91402.1"/>
    <property type="molecule type" value="Genomic_DNA"/>
</dbReference>
<dbReference type="OrthoDB" id="246488at2"/>